<organism evidence="2 3">
    <name type="scientific">Eucalyptus globulus</name>
    <name type="common">Tasmanian blue gum</name>
    <dbReference type="NCBI Taxonomy" id="34317"/>
    <lineage>
        <taxon>Eukaryota</taxon>
        <taxon>Viridiplantae</taxon>
        <taxon>Streptophyta</taxon>
        <taxon>Embryophyta</taxon>
        <taxon>Tracheophyta</taxon>
        <taxon>Spermatophyta</taxon>
        <taxon>Magnoliopsida</taxon>
        <taxon>eudicotyledons</taxon>
        <taxon>Gunneridae</taxon>
        <taxon>Pentapetalae</taxon>
        <taxon>rosids</taxon>
        <taxon>malvids</taxon>
        <taxon>Myrtales</taxon>
        <taxon>Myrtaceae</taxon>
        <taxon>Myrtoideae</taxon>
        <taxon>Eucalypteae</taxon>
        <taxon>Eucalyptus</taxon>
    </lineage>
</organism>
<proteinExistence type="predicted"/>
<keyword evidence="1" id="KW-1133">Transmembrane helix</keyword>
<dbReference type="Proteomes" id="UP001634007">
    <property type="component" value="Unassembled WGS sequence"/>
</dbReference>
<dbReference type="PANTHER" id="PTHR31170">
    <property type="entry name" value="BNAC04G53230D PROTEIN"/>
    <property type="match status" value="1"/>
</dbReference>
<protein>
    <submittedName>
        <fullName evidence="2">Uncharacterized protein</fullName>
    </submittedName>
</protein>
<keyword evidence="3" id="KW-1185">Reference proteome</keyword>
<evidence type="ECO:0000256" key="1">
    <source>
        <dbReference type="SAM" id="Phobius"/>
    </source>
</evidence>
<feature type="transmembrane region" description="Helical" evidence="1">
    <location>
        <begin position="354"/>
        <end position="373"/>
    </location>
</feature>
<accession>A0ABD3KKS0</accession>
<evidence type="ECO:0000313" key="3">
    <source>
        <dbReference type="Proteomes" id="UP001634007"/>
    </source>
</evidence>
<dbReference type="InterPro" id="IPR004158">
    <property type="entry name" value="DUF247_pln"/>
</dbReference>
<name>A0ABD3KKS0_EUCGL</name>
<gene>
    <name evidence="2" type="ORF">ACJRO7_021489</name>
</gene>
<keyword evidence="1" id="KW-0812">Transmembrane</keyword>
<comment type="caution">
    <text evidence="2">The sequence shown here is derived from an EMBL/GenBank/DDBJ whole genome shotgun (WGS) entry which is preliminary data.</text>
</comment>
<dbReference type="EMBL" id="JBJKBG010000005">
    <property type="protein sequence ID" value="KAL3740218.1"/>
    <property type="molecule type" value="Genomic_DNA"/>
</dbReference>
<dbReference type="PANTHER" id="PTHR31170:SF21">
    <property type="match status" value="1"/>
</dbReference>
<sequence>MKQQLLPSMSQDIEAAPKLLTESAGKSRCSVFRVPRPLAGGNAEVCRPRIVSIGPYHHGEVQLGMLQEHKWRYLQSMLDQTQPHGVGLEDLIDILAPKVEMIRKCYSESTDRFSGPDLVKMMVLDGCFIIQFLRQMAGVIQIDPSLKNSYVLASVMQDLHRLENQVPYFVLEDLFETANVPKGTLSLADLAFHFFSRFPEVFGNVWERRSNLKGVHLLDSFCLSLIPWDQRDIYPLNKRSSHHLIKSASELHRVGIGFKQREASTFLEIKFDRERRIIRIPKVTIDDLNWILPNMVAFEQCSGQGDGHITSYAAFMGYLILNHSSMSNEDVAHFFSDVCKDATFYVKGSYLDSFGLAIVATLASMIQIVYALLQLYHPS</sequence>
<dbReference type="AlphaFoldDB" id="A0ABD3KKS0"/>
<evidence type="ECO:0000313" key="2">
    <source>
        <dbReference type="EMBL" id="KAL3740218.1"/>
    </source>
</evidence>
<dbReference type="Pfam" id="PF03140">
    <property type="entry name" value="DUF247"/>
    <property type="match status" value="1"/>
</dbReference>
<reference evidence="2 3" key="1">
    <citation type="submission" date="2024-11" db="EMBL/GenBank/DDBJ databases">
        <title>Chromosome-level genome assembly of Eucalyptus globulus Labill. provides insights into its genome evolution.</title>
        <authorList>
            <person name="Li X."/>
        </authorList>
    </citation>
    <scope>NUCLEOTIDE SEQUENCE [LARGE SCALE GENOMIC DNA]</scope>
    <source>
        <strain evidence="2">CL2024</strain>
        <tissue evidence="2">Fresh tender leaves</tissue>
    </source>
</reference>
<keyword evidence="1" id="KW-0472">Membrane</keyword>